<accession>A0A5N5N3R3</accession>
<evidence type="ECO:0000313" key="3">
    <source>
        <dbReference type="Proteomes" id="UP000327468"/>
    </source>
</evidence>
<organism evidence="2 3">
    <name type="scientific">Pangasianodon hypophthalmus</name>
    <name type="common">Striped catfish</name>
    <name type="synonym">Helicophagus hypophthalmus</name>
    <dbReference type="NCBI Taxonomy" id="310915"/>
    <lineage>
        <taxon>Eukaryota</taxon>
        <taxon>Metazoa</taxon>
        <taxon>Chordata</taxon>
        <taxon>Craniata</taxon>
        <taxon>Vertebrata</taxon>
        <taxon>Euteleostomi</taxon>
        <taxon>Actinopterygii</taxon>
        <taxon>Neopterygii</taxon>
        <taxon>Teleostei</taxon>
        <taxon>Ostariophysi</taxon>
        <taxon>Siluriformes</taxon>
        <taxon>Pangasiidae</taxon>
        <taxon>Pangasianodon</taxon>
    </lineage>
</organism>
<proteinExistence type="predicted"/>
<keyword evidence="3" id="KW-1185">Reference proteome</keyword>
<gene>
    <name evidence="2" type="ORF">PHYPO_G00013230</name>
</gene>
<evidence type="ECO:0000256" key="1">
    <source>
        <dbReference type="SAM" id="MobiDB-lite"/>
    </source>
</evidence>
<dbReference type="EMBL" id="VFJC01000011">
    <property type="protein sequence ID" value="KAB5562027.1"/>
    <property type="molecule type" value="Genomic_DNA"/>
</dbReference>
<evidence type="ECO:0000313" key="2">
    <source>
        <dbReference type="EMBL" id="KAB5562027.1"/>
    </source>
</evidence>
<comment type="caution">
    <text evidence="2">The sequence shown here is derived from an EMBL/GenBank/DDBJ whole genome shotgun (WGS) entry which is preliminary data.</text>
</comment>
<feature type="region of interest" description="Disordered" evidence="1">
    <location>
        <begin position="33"/>
        <end position="58"/>
    </location>
</feature>
<name>A0A5N5N3R3_PANHP</name>
<reference evidence="2 3" key="1">
    <citation type="submission" date="2019-06" db="EMBL/GenBank/DDBJ databases">
        <title>A chromosome-scale genome assembly of the striped catfish, Pangasianodon hypophthalmus.</title>
        <authorList>
            <person name="Wen M."/>
            <person name="Zahm M."/>
            <person name="Roques C."/>
            <person name="Cabau C."/>
            <person name="Klopp C."/>
            <person name="Donnadieu C."/>
            <person name="Jouanno E."/>
            <person name="Avarre J.-C."/>
            <person name="Campet M."/>
            <person name="Ha T.T.T."/>
            <person name="Dugue R."/>
            <person name="Lampietro C."/>
            <person name="Louis A."/>
            <person name="Herpin A."/>
            <person name="Echchiki A."/>
            <person name="Berthelot C."/>
            <person name="Parey E."/>
            <person name="Roest-Crollius H."/>
            <person name="Braasch I."/>
            <person name="Postlethwait J."/>
            <person name="Bobe J."/>
            <person name="Montfort J."/>
            <person name="Bouchez O."/>
            <person name="Begum T."/>
            <person name="Schartl M."/>
            <person name="Guiguen Y."/>
        </authorList>
    </citation>
    <scope>NUCLEOTIDE SEQUENCE [LARGE SCALE GENOMIC DNA]</scope>
    <source>
        <strain evidence="2 3">Indonesia</strain>
        <tissue evidence="2">Blood</tissue>
    </source>
</reference>
<protein>
    <submittedName>
        <fullName evidence="2">Uncharacterized protein</fullName>
    </submittedName>
</protein>
<dbReference type="Proteomes" id="UP000327468">
    <property type="component" value="Chromosome 10"/>
</dbReference>
<sequence length="124" mass="14276">MEGEKEKRKFRVRQLLTLYLFKRHQNKALAKVSNSACPRTETSSIKSSTASSTASAREQWTEDDVIKEINITFFTLAFSYVVKEWGMRCRLDFLSQFDDAAQGAWTGPLLRRKAPSGRCFWCGR</sequence>
<dbReference type="AlphaFoldDB" id="A0A5N5N3R3"/>
<feature type="compositionally biased region" description="Low complexity" evidence="1">
    <location>
        <begin position="42"/>
        <end position="56"/>
    </location>
</feature>